<name>A0ABV0BRC3_9SPHI</name>
<gene>
    <name evidence="4" type="ORF">ABE541_07160</name>
</gene>
<accession>A0ABV0BRC3</accession>
<comment type="caution">
    <text evidence="4">The sequence shown here is derived from an EMBL/GenBank/DDBJ whole genome shotgun (WGS) entry which is preliminary data.</text>
</comment>
<feature type="domain" description="TonB-dependent receptor plug" evidence="3">
    <location>
        <begin position="318"/>
        <end position="412"/>
    </location>
</feature>
<dbReference type="RefSeq" id="WP_346581017.1">
    <property type="nucleotide sequence ID" value="NZ_JBDJLH010000003.1"/>
</dbReference>
<dbReference type="EMBL" id="JBDJNQ010000002">
    <property type="protein sequence ID" value="MEN5377035.1"/>
    <property type="molecule type" value="Genomic_DNA"/>
</dbReference>
<evidence type="ECO:0000313" key="5">
    <source>
        <dbReference type="Proteomes" id="UP001409291"/>
    </source>
</evidence>
<dbReference type="CDD" id="cd07341">
    <property type="entry name" value="M56_BlaR1_MecR1_like"/>
    <property type="match status" value="1"/>
</dbReference>
<dbReference type="Gene3D" id="2.170.130.10">
    <property type="entry name" value="TonB-dependent receptor, plug domain"/>
    <property type="match status" value="2"/>
</dbReference>
<dbReference type="InterPro" id="IPR023997">
    <property type="entry name" value="TonB-dep_OMP_SusC/RagA_CS"/>
</dbReference>
<feature type="transmembrane region" description="Helical" evidence="1">
    <location>
        <begin position="264"/>
        <end position="283"/>
    </location>
</feature>
<dbReference type="InterPro" id="IPR037066">
    <property type="entry name" value="Plug_dom_sf"/>
</dbReference>
<dbReference type="PANTHER" id="PTHR34978">
    <property type="entry name" value="POSSIBLE SENSOR-TRANSDUCER PROTEIN BLAR"/>
    <property type="match status" value="1"/>
</dbReference>
<feature type="domain" description="Peptidase M56" evidence="2">
    <location>
        <begin position="147"/>
        <end position="254"/>
    </location>
</feature>
<evidence type="ECO:0000313" key="4">
    <source>
        <dbReference type="EMBL" id="MEN5377035.1"/>
    </source>
</evidence>
<dbReference type="InterPro" id="IPR012910">
    <property type="entry name" value="Plug_dom"/>
</dbReference>
<keyword evidence="4" id="KW-0675">Receptor</keyword>
<feature type="transmembrane region" description="Helical" evidence="1">
    <location>
        <begin position="90"/>
        <end position="108"/>
    </location>
</feature>
<dbReference type="Proteomes" id="UP001409291">
    <property type="component" value="Unassembled WGS sequence"/>
</dbReference>
<feature type="domain" description="TonB-dependent receptor plug" evidence="3">
    <location>
        <begin position="452"/>
        <end position="508"/>
    </location>
</feature>
<dbReference type="SUPFAM" id="SSF56935">
    <property type="entry name" value="Porins"/>
    <property type="match status" value="2"/>
</dbReference>
<feature type="transmembrane region" description="Helical" evidence="1">
    <location>
        <begin position="6"/>
        <end position="26"/>
    </location>
</feature>
<dbReference type="Pfam" id="PF07715">
    <property type="entry name" value="Plug"/>
    <property type="match status" value="2"/>
</dbReference>
<dbReference type="PANTHER" id="PTHR34978:SF3">
    <property type="entry name" value="SLR0241 PROTEIN"/>
    <property type="match status" value="1"/>
</dbReference>
<dbReference type="Pfam" id="PF05569">
    <property type="entry name" value="Peptidase_M56"/>
    <property type="match status" value="1"/>
</dbReference>
<keyword evidence="1" id="KW-0472">Membrane</keyword>
<organism evidence="4 5">
    <name type="scientific">Sphingobacterium kitahiroshimense</name>
    <dbReference type="NCBI Taxonomy" id="470446"/>
    <lineage>
        <taxon>Bacteria</taxon>
        <taxon>Pseudomonadati</taxon>
        <taxon>Bacteroidota</taxon>
        <taxon>Sphingobacteriia</taxon>
        <taxon>Sphingobacteriales</taxon>
        <taxon>Sphingobacteriaceae</taxon>
        <taxon>Sphingobacterium</taxon>
    </lineage>
</organism>
<keyword evidence="1" id="KW-1133">Transmembrane helix</keyword>
<evidence type="ECO:0000259" key="2">
    <source>
        <dbReference type="Pfam" id="PF05569"/>
    </source>
</evidence>
<keyword evidence="5" id="KW-1185">Reference proteome</keyword>
<sequence length="682" mass="76269">MENILNYAIQINVLLSVVYLGYVLLLKNLTFYLLNRMYFITGILFSFTYPFLDIQSWFRKPIPSVGEIAMDWSMDLGQEVDKSVFTLNNILIVLLIIGVTILSIRFLIQMISLLRIHIYSEPAQWQSYLFRNVFIPIVPFSFLNKIYVNRDHHPEPELLDIFKHEDIHVKGLHSIDILISEFTLISSWFNPFVWLMRKAIRENLEFLTDQQVLNNGVDRQTYQYSLLRVNTSGGSATLGNQFSFKTLKRRIMMMNKKRSAKIQLGKYAFMLPIFVLTAGAFTLNKAEAKITQATDAAKEIDLESAVSIFQPNVSPIQIAQDTIKKTTASLQDSLKGKSFGVRITGVKDSISNRNGKGAVSLDKQTLNQHVLFIVDGKKVDDIHSVDPNSIKAITVLKDKASIDLYGTEGKDGVVLVTTKSGDATFSVKDSVGAHDKSNKIELTYTPDKSDKVTLGKLNSDQPQPLYVVDGEIFYSEINTINPNNIESITVLKDASAQMLYGSKGKDGVILITTKTFAEKNPDALKEDVKKRLNGEISKERIRQDSVKTLKGGQVNQIKVTGYKKSADDFYATTLQQEKLKKFLNDNKGNINPKDGYVLVINGKVARESDLKEVDAKSVTKVMATDLTAKNSELSKNIIGLLALESSTNKKAVRGASASVIKNGKEIKLLVSEGDQNPRIVIK</sequence>
<protein>
    <submittedName>
        <fullName evidence="4">TonB-dependent receptor plug domain-containing protein</fullName>
    </submittedName>
</protein>
<proteinExistence type="predicted"/>
<dbReference type="InterPro" id="IPR052173">
    <property type="entry name" value="Beta-lactam_resp_regulator"/>
</dbReference>
<keyword evidence="1" id="KW-0812">Transmembrane</keyword>
<dbReference type="NCBIfam" id="TIGR04057">
    <property type="entry name" value="SusC_RagA_signa"/>
    <property type="match status" value="1"/>
</dbReference>
<evidence type="ECO:0000256" key="1">
    <source>
        <dbReference type="SAM" id="Phobius"/>
    </source>
</evidence>
<feature type="transmembrane region" description="Helical" evidence="1">
    <location>
        <begin position="33"/>
        <end position="52"/>
    </location>
</feature>
<evidence type="ECO:0000259" key="3">
    <source>
        <dbReference type="Pfam" id="PF07715"/>
    </source>
</evidence>
<reference evidence="4 5" key="1">
    <citation type="submission" date="2024-04" db="EMBL/GenBank/DDBJ databases">
        <title>WGS of bacteria from Torrens River.</title>
        <authorList>
            <person name="Wyrsch E.R."/>
            <person name="Drigo B."/>
        </authorList>
    </citation>
    <scope>NUCLEOTIDE SEQUENCE [LARGE SCALE GENOMIC DNA]</scope>
    <source>
        <strain evidence="4 5">TWI391</strain>
    </source>
</reference>
<dbReference type="InterPro" id="IPR008756">
    <property type="entry name" value="Peptidase_M56"/>
</dbReference>